<comment type="caution">
    <text evidence="3">The sequence shown here is derived from an EMBL/GenBank/DDBJ whole genome shotgun (WGS) entry which is preliminary data.</text>
</comment>
<reference evidence="3 4" key="1">
    <citation type="journal article" date="2018" name="bioRxiv">
        <title>Evidence of independent acquisition and adaption of ultra-small bacteria to human hosts across the highly diverse yet reduced genomes of the phylum Saccharibacteria.</title>
        <authorList>
            <person name="McLean J.S."/>
            <person name="Bor B."/>
            <person name="To T.T."/>
            <person name="Liu Q."/>
            <person name="Kearns K.A."/>
            <person name="Solden L.M."/>
            <person name="Wrighton K.C."/>
            <person name="He X."/>
            <person name="Shi W."/>
        </authorList>
    </citation>
    <scope>NUCLEOTIDE SEQUENCE [LARGE SCALE GENOMIC DNA]</scope>
    <source>
        <strain evidence="3 4">TM7_CMJM_G6_1_HOT_870</strain>
    </source>
</reference>
<dbReference type="Gene3D" id="3.30.700.10">
    <property type="entry name" value="Glycoprotein, Type 4 Pilin"/>
    <property type="match status" value="1"/>
</dbReference>
<evidence type="ECO:0008006" key="5">
    <source>
        <dbReference type="Google" id="ProtNLM"/>
    </source>
</evidence>
<proteinExistence type="predicted"/>
<dbReference type="RefSeq" id="WP_129718628.1">
    <property type="nucleotide sequence ID" value="NZ_PRLK01000002.1"/>
</dbReference>
<dbReference type="Proteomes" id="UP001190925">
    <property type="component" value="Unassembled WGS sequence"/>
</dbReference>
<dbReference type="InterPro" id="IPR000983">
    <property type="entry name" value="Bac_GSPG_pilin"/>
</dbReference>
<dbReference type="SUPFAM" id="SSF54523">
    <property type="entry name" value="Pili subunits"/>
    <property type="match status" value="1"/>
</dbReference>
<feature type="transmembrane region" description="Helical" evidence="2">
    <location>
        <begin position="20"/>
        <end position="43"/>
    </location>
</feature>
<dbReference type="PRINTS" id="PR00813">
    <property type="entry name" value="BCTERIALGSPG"/>
</dbReference>
<name>A0ABY0FKA6_9BACT</name>
<dbReference type="NCBIfam" id="TIGR02532">
    <property type="entry name" value="IV_pilin_GFxxxE"/>
    <property type="match status" value="1"/>
</dbReference>
<evidence type="ECO:0000313" key="3">
    <source>
        <dbReference type="EMBL" id="RYC72870.1"/>
    </source>
</evidence>
<keyword evidence="4" id="KW-1185">Reference proteome</keyword>
<evidence type="ECO:0000256" key="2">
    <source>
        <dbReference type="SAM" id="Phobius"/>
    </source>
</evidence>
<evidence type="ECO:0000256" key="1">
    <source>
        <dbReference type="ARBA" id="ARBA00022481"/>
    </source>
</evidence>
<protein>
    <recommendedName>
        <fullName evidence="5">Prepilin-type N-terminal cleavage/methylation domain-containing protein</fullName>
    </recommendedName>
</protein>
<dbReference type="InterPro" id="IPR045584">
    <property type="entry name" value="Pilin-like"/>
</dbReference>
<keyword evidence="2" id="KW-1133">Transmembrane helix</keyword>
<accession>A0ABY0FKA6</accession>
<dbReference type="EMBL" id="PRLK01000002">
    <property type="protein sequence ID" value="RYC72870.1"/>
    <property type="molecule type" value="Genomic_DNA"/>
</dbReference>
<keyword evidence="1" id="KW-0488">Methylation</keyword>
<organism evidence="3 4">
    <name type="scientific">Candidatus Nanogingivalis gingivitcus</name>
    <dbReference type="NCBI Taxonomy" id="2171992"/>
    <lineage>
        <taxon>Bacteria</taxon>
        <taxon>Candidatus Saccharimonadota</taxon>
        <taxon>Candidatus Nanosyncoccalia</taxon>
        <taxon>Candidatus Nanogingivales</taxon>
        <taxon>Candidatus Nanogingivalaceae</taxon>
        <taxon>Candidatus Nanogingivalis</taxon>
    </lineage>
</organism>
<dbReference type="InterPro" id="IPR012902">
    <property type="entry name" value="N_methyl_site"/>
</dbReference>
<sequence>MKAVKSNKNQNSTKKGFTIIEVVLVLAVAGLIFLMIFLALPALQRSQRDTERKQDIAMLVTALQNWKVANRGKGYSTLGESKTTEVTPSDDFGKENKLTVSVIDIKNSPLNNYIGTKDDNSNKSDSSSSLSQNTLFVELYKTTGSLIRIRSEHFKENKAAAIMVGHGCDNIETLKDGKVVLRSEKPGTAAVIHFLETGGAYCQEA</sequence>
<keyword evidence="2" id="KW-0472">Membrane</keyword>
<evidence type="ECO:0000313" key="4">
    <source>
        <dbReference type="Proteomes" id="UP001190925"/>
    </source>
</evidence>
<gene>
    <name evidence="3" type="ORF">G6CMJM_00206</name>
</gene>
<keyword evidence="2" id="KW-0812">Transmembrane</keyword>
<reference evidence="3 4" key="2">
    <citation type="journal article" date="2020" name="Cell Rep.">
        <title>Acquisition and Adaptation of Ultra-small Parasitic Reduced Genome Bacteria to Mammalian Hosts.</title>
        <authorList>
            <person name="McLean J.S."/>
            <person name="Bor B."/>
            <person name="Kerns K.A."/>
            <person name="Liu Q."/>
            <person name="To T.T."/>
            <person name="Solden L."/>
            <person name="Hendrickson E.L."/>
            <person name="Wrighton K."/>
            <person name="Shi W."/>
            <person name="He X."/>
        </authorList>
    </citation>
    <scope>NUCLEOTIDE SEQUENCE [LARGE SCALE GENOMIC DNA]</scope>
    <source>
        <strain evidence="3 4">TM7_CMJM_G6_1_HOT_870</strain>
    </source>
</reference>